<dbReference type="Proteomes" id="UP001054945">
    <property type="component" value="Unassembled WGS sequence"/>
</dbReference>
<dbReference type="EMBL" id="BPLR01010745">
    <property type="protein sequence ID" value="GIY41721.1"/>
    <property type="molecule type" value="Genomic_DNA"/>
</dbReference>
<gene>
    <name evidence="2" type="ORF">CEXT_47861</name>
</gene>
<sequence>MQRQLPVFHQTISPPAKLTNVAQPCNNNLDCADIIADLIKLVNSGLAATILIASLLSVEVVCLTCFNLPLKKSRIKMSDVLNPRQFLKTLLGKKVGLEDVTDKKNGKRSSTVMAIVLVRCNNILYIQELTEEREEQESNSGEGGHVTEM</sequence>
<reference evidence="2 3" key="1">
    <citation type="submission" date="2021-06" db="EMBL/GenBank/DDBJ databases">
        <title>Caerostris extrusa draft genome.</title>
        <authorList>
            <person name="Kono N."/>
            <person name="Arakawa K."/>
        </authorList>
    </citation>
    <scope>NUCLEOTIDE SEQUENCE [LARGE SCALE GENOMIC DNA]</scope>
</reference>
<dbReference type="AlphaFoldDB" id="A0AAV4T893"/>
<protein>
    <submittedName>
        <fullName evidence="2">Uncharacterized protein</fullName>
    </submittedName>
</protein>
<keyword evidence="1" id="KW-1133">Transmembrane helix</keyword>
<name>A0AAV4T893_CAEEX</name>
<evidence type="ECO:0000313" key="3">
    <source>
        <dbReference type="Proteomes" id="UP001054945"/>
    </source>
</evidence>
<accession>A0AAV4T893</accession>
<comment type="caution">
    <text evidence="2">The sequence shown here is derived from an EMBL/GenBank/DDBJ whole genome shotgun (WGS) entry which is preliminary data.</text>
</comment>
<keyword evidence="3" id="KW-1185">Reference proteome</keyword>
<evidence type="ECO:0000313" key="2">
    <source>
        <dbReference type="EMBL" id="GIY41721.1"/>
    </source>
</evidence>
<keyword evidence="1" id="KW-0812">Transmembrane</keyword>
<feature type="transmembrane region" description="Helical" evidence="1">
    <location>
        <begin position="46"/>
        <end position="68"/>
    </location>
</feature>
<organism evidence="2 3">
    <name type="scientific">Caerostris extrusa</name>
    <name type="common">Bark spider</name>
    <name type="synonym">Caerostris bankana</name>
    <dbReference type="NCBI Taxonomy" id="172846"/>
    <lineage>
        <taxon>Eukaryota</taxon>
        <taxon>Metazoa</taxon>
        <taxon>Ecdysozoa</taxon>
        <taxon>Arthropoda</taxon>
        <taxon>Chelicerata</taxon>
        <taxon>Arachnida</taxon>
        <taxon>Araneae</taxon>
        <taxon>Araneomorphae</taxon>
        <taxon>Entelegynae</taxon>
        <taxon>Araneoidea</taxon>
        <taxon>Araneidae</taxon>
        <taxon>Caerostris</taxon>
    </lineage>
</organism>
<keyword evidence="1" id="KW-0472">Membrane</keyword>
<proteinExistence type="predicted"/>
<evidence type="ECO:0000256" key="1">
    <source>
        <dbReference type="SAM" id="Phobius"/>
    </source>
</evidence>